<keyword evidence="5 8" id="KW-0863">Zinc-finger</keyword>
<dbReference type="GO" id="GO:0008270">
    <property type="term" value="F:zinc ion binding"/>
    <property type="evidence" value="ECO:0007669"/>
    <property type="project" value="UniProtKB-KW"/>
</dbReference>
<feature type="compositionally biased region" description="Polar residues" evidence="9">
    <location>
        <begin position="289"/>
        <end position="311"/>
    </location>
</feature>
<evidence type="ECO:0000256" key="8">
    <source>
        <dbReference type="PROSITE-ProRule" id="PRU00175"/>
    </source>
</evidence>
<reference evidence="11 12" key="1">
    <citation type="submission" date="2024-01" db="EMBL/GenBank/DDBJ databases">
        <title>The complete chloroplast genome sequence of Lithospermum erythrorhizon: insights into the phylogenetic relationship among Boraginaceae species and the maternal lineages of purple gromwells.</title>
        <authorList>
            <person name="Okada T."/>
            <person name="Watanabe K."/>
        </authorList>
    </citation>
    <scope>NUCLEOTIDE SEQUENCE [LARGE SCALE GENOMIC DNA]</scope>
</reference>
<feature type="region of interest" description="Disordered" evidence="9">
    <location>
        <begin position="217"/>
        <end position="322"/>
    </location>
</feature>
<dbReference type="InterPro" id="IPR039525">
    <property type="entry name" value="RNF126-like_zinc-ribbon"/>
</dbReference>
<keyword evidence="4" id="KW-0479">Metal-binding</keyword>
<dbReference type="GO" id="GO:0005737">
    <property type="term" value="C:cytoplasm"/>
    <property type="evidence" value="ECO:0007669"/>
    <property type="project" value="TreeGrafter"/>
</dbReference>
<dbReference type="PROSITE" id="PS50089">
    <property type="entry name" value="ZF_RING_2"/>
    <property type="match status" value="1"/>
</dbReference>
<dbReference type="InterPro" id="IPR013083">
    <property type="entry name" value="Znf_RING/FYVE/PHD"/>
</dbReference>
<evidence type="ECO:0000313" key="12">
    <source>
        <dbReference type="Proteomes" id="UP001454036"/>
    </source>
</evidence>
<dbReference type="Pfam" id="PF14369">
    <property type="entry name" value="Zn_ribbon_19"/>
    <property type="match status" value="1"/>
</dbReference>
<dbReference type="SMART" id="SM00184">
    <property type="entry name" value="RING"/>
    <property type="match status" value="1"/>
</dbReference>
<dbReference type="Gene3D" id="3.30.40.10">
    <property type="entry name" value="Zinc/RING finger domain, C3HC4 (zinc finger)"/>
    <property type="match status" value="1"/>
</dbReference>
<dbReference type="GO" id="GO:0016567">
    <property type="term" value="P:protein ubiquitination"/>
    <property type="evidence" value="ECO:0007669"/>
    <property type="project" value="TreeGrafter"/>
</dbReference>
<keyword evidence="12" id="KW-1185">Reference proteome</keyword>
<feature type="compositionally biased region" description="Basic and acidic residues" evidence="9">
    <location>
        <begin position="259"/>
        <end position="277"/>
    </location>
</feature>
<gene>
    <name evidence="11" type="ORF">LIER_22099</name>
</gene>
<dbReference type="SUPFAM" id="SSF57850">
    <property type="entry name" value="RING/U-box"/>
    <property type="match status" value="1"/>
</dbReference>
<keyword evidence="6" id="KW-0833">Ubl conjugation pathway</keyword>
<evidence type="ECO:0000256" key="4">
    <source>
        <dbReference type="ARBA" id="ARBA00022723"/>
    </source>
</evidence>
<evidence type="ECO:0000256" key="1">
    <source>
        <dbReference type="ARBA" id="ARBA00000900"/>
    </source>
</evidence>
<dbReference type="EMBL" id="BAABME010005959">
    <property type="protein sequence ID" value="GAA0167086.1"/>
    <property type="molecule type" value="Genomic_DNA"/>
</dbReference>
<evidence type="ECO:0000256" key="2">
    <source>
        <dbReference type="ARBA" id="ARBA00012483"/>
    </source>
</evidence>
<dbReference type="PANTHER" id="PTHR15710:SF188">
    <property type="entry name" value="E3 UBIQUITIN-PROTEIN LIGASE RING1-LIKE"/>
    <property type="match status" value="1"/>
</dbReference>
<keyword evidence="3" id="KW-0808">Transferase</keyword>
<feature type="domain" description="RING-type" evidence="10">
    <location>
        <begin position="176"/>
        <end position="217"/>
    </location>
</feature>
<dbReference type="GO" id="GO:0016874">
    <property type="term" value="F:ligase activity"/>
    <property type="evidence" value="ECO:0007669"/>
    <property type="project" value="UniProtKB-KW"/>
</dbReference>
<evidence type="ECO:0000256" key="9">
    <source>
        <dbReference type="SAM" id="MobiDB-lite"/>
    </source>
</evidence>
<keyword evidence="11" id="KW-0436">Ligase</keyword>
<proteinExistence type="predicted"/>
<dbReference type="EC" id="2.3.2.27" evidence="2"/>
<feature type="compositionally biased region" description="Low complexity" evidence="9">
    <location>
        <begin position="242"/>
        <end position="252"/>
    </location>
</feature>
<evidence type="ECO:0000256" key="3">
    <source>
        <dbReference type="ARBA" id="ARBA00022679"/>
    </source>
</evidence>
<dbReference type="InterPro" id="IPR001841">
    <property type="entry name" value="Znf_RING"/>
</dbReference>
<comment type="catalytic activity">
    <reaction evidence="1">
        <text>S-ubiquitinyl-[E2 ubiquitin-conjugating enzyme]-L-cysteine + [acceptor protein]-L-lysine = [E2 ubiquitin-conjugating enzyme]-L-cysteine + N(6)-ubiquitinyl-[acceptor protein]-L-lysine.</text>
        <dbReference type="EC" id="2.3.2.27"/>
    </reaction>
</comment>
<sequence length="322" mass="36680">MSSDGSTHWCHSCSQPVVILRPNAVCPNCSGGFILELEDVVSSNTEENDNNRPRLVEVISNFLREQVSARSGTISHSRTRSDLGSDRNSSWNPLLIFSGDAPVSMPGNGVLEFLNEALGYRREQGGDYYIGPGVEEYFEHITASDQRAPAPTSRSHIDALPSIKISKKHVRSDSHCAVCKEKFELGTQAKKLPCKHIYHSDCIVPWLERSSSCPVCRKEMPSERSNENNTNQSSRRIRRSSSWRFGSSRLSRNSGSQQQERHRENQNLERHENPNQERRRRWSFWPFGSSRSNSHQNRSETPAVTTNNQETHYADYSNWPFE</sequence>
<protein>
    <recommendedName>
        <fullName evidence="2">RING-type E3 ubiquitin transferase</fullName>
        <ecNumber evidence="2">2.3.2.27</ecNumber>
    </recommendedName>
</protein>
<dbReference type="Pfam" id="PF13639">
    <property type="entry name" value="zf-RING_2"/>
    <property type="match status" value="1"/>
</dbReference>
<organism evidence="11 12">
    <name type="scientific">Lithospermum erythrorhizon</name>
    <name type="common">Purple gromwell</name>
    <name type="synonym">Lithospermum officinale var. erythrorhizon</name>
    <dbReference type="NCBI Taxonomy" id="34254"/>
    <lineage>
        <taxon>Eukaryota</taxon>
        <taxon>Viridiplantae</taxon>
        <taxon>Streptophyta</taxon>
        <taxon>Embryophyta</taxon>
        <taxon>Tracheophyta</taxon>
        <taxon>Spermatophyta</taxon>
        <taxon>Magnoliopsida</taxon>
        <taxon>eudicotyledons</taxon>
        <taxon>Gunneridae</taxon>
        <taxon>Pentapetalae</taxon>
        <taxon>asterids</taxon>
        <taxon>lamiids</taxon>
        <taxon>Boraginales</taxon>
        <taxon>Boraginaceae</taxon>
        <taxon>Boraginoideae</taxon>
        <taxon>Lithospermeae</taxon>
        <taxon>Lithospermum</taxon>
    </lineage>
</organism>
<evidence type="ECO:0000313" key="11">
    <source>
        <dbReference type="EMBL" id="GAA0167086.1"/>
    </source>
</evidence>
<comment type="caution">
    <text evidence="11">The sequence shown here is derived from an EMBL/GenBank/DDBJ whole genome shotgun (WGS) entry which is preliminary data.</text>
</comment>
<name>A0AAV3QV29_LITER</name>
<keyword evidence="7" id="KW-0862">Zinc</keyword>
<evidence type="ECO:0000259" key="10">
    <source>
        <dbReference type="PROSITE" id="PS50089"/>
    </source>
</evidence>
<evidence type="ECO:0000256" key="7">
    <source>
        <dbReference type="ARBA" id="ARBA00022833"/>
    </source>
</evidence>
<dbReference type="Proteomes" id="UP001454036">
    <property type="component" value="Unassembled WGS sequence"/>
</dbReference>
<evidence type="ECO:0000256" key="6">
    <source>
        <dbReference type="ARBA" id="ARBA00022786"/>
    </source>
</evidence>
<dbReference type="GO" id="GO:0061630">
    <property type="term" value="F:ubiquitin protein ligase activity"/>
    <property type="evidence" value="ECO:0007669"/>
    <property type="project" value="UniProtKB-EC"/>
</dbReference>
<feature type="compositionally biased region" description="Basic and acidic residues" evidence="9">
    <location>
        <begin position="217"/>
        <end position="226"/>
    </location>
</feature>
<evidence type="ECO:0000256" key="5">
    <source>
        <dbReference type="ARBA" id="ARBA00022771"/>
    </source>
</evidence>
<dbReference type="FunFam" id="3.30.40.10:FF:000022">
    <property type="entry name" value="E3 ubiquitin-protein ligase RING1-like"/>
    <property type="match status" value="1"/>
</dbReference>
<accession>A0AAV3QV29</accession>
<dbReference type="PANTHER" id="PTHR15710">
    <property type="entry name" value="E3 UBIQUITIN-PROTEIN LIGASE PRAJA"/>
    <property type="match status" value="1"/>
</dbReference>
<dbReference type="AlphaFoldDB" id="A0AAV3QV29"/>